<dbReference type="InterPro" id="IPR000892">
    <property type="entry name" value="Ribosomal_eS26"/>
</dbReference>
<dbReference type="EMBL" id="BARW01031334">
    <property type="protein sequence ID" value="GAJ15117.1"/>
    <property type="molecule type" value="Genomic_DNA"/>
</dbReference>
<sequence length="70" mass="7773">MQCTKCGRLVARSKAKAVTRRTNIVDARVYGELKKTGTIIMGGSTKKYYCISCAVHSHQVSQRAKNQRKG</sequence>
<organism evidence="3">
    <name type="scientific">marine sediment metagenome</name>
    <dbReference type="NCBI Taxonomy" id="412755"/>
    <lineage>
        <taxon>unclassified sequences</taxon>
        <taxon>metagenomes</taxon>
        <taxon>ecological metagenomes</taxon>
    </lineage>
</organism>
<proteinExistence type="predicted"/>
<dbReference type="Pfam" id="PF01283">
    <property type="entry name" value="Ribosomal_S26e"/>
    <property type="match status" value="1"/>
</dbReference>
<dbReference type="InterPro" id="IPR038551">
    <property type="entry name" value="Ribosomal_eS26_sf"/>
</dbReference>
<gene>
    <name evidence="3" type="ORF">S12H4_49867</name>
</gene>
<evidence type="ECO:0000256" key="2">
    <source>
        <dbReference type="ARBA" id="ARBA00023274"/>
    </source>
</evidence>
<dbReference type="GO" id="GO:0005840">
    <property type="term" value="C:ribosome"/>
    <property type="evidence" value="ECO:0007669"/>
    <property type="project" value="UniProtKB-KW"/>
</dbReference>
<reference evidence="3" key="1">
    <citation type="journal article" date="2014" name="Front. Microbiol.">
        <title>High frequency of phylogenetically diverse reductive dehalogenase-homologous genes in deep subseafloor sedimentary metagenomes.</title>
        <authorList>
            <person name="Kawai M."/>
            <person name="Futagami T."/>
            <person name="Toyoda A."/>
            <person name="Takaki Y."/>
            <person name="Nishi S."/>
            <person name="Hori S."/>
            <person name="Arai W."/>
            <person name="Tsubouchi T."/>
            <person name="Morono Y."/>
            <person name="Uchiyama I."/>
            <person name="Ito T."/>
            <person name="Fujiyama A."/>
            <person name="Inagaki F."/>
            <person name="Takami H."/>
        </authorList>
    </citation>
    <scope>NUCLEOTIDE SEQUENCE</scope>
    <source>
        <strain evidence="3">Expedition CK06-06</strain>
    </source>
</reference>
<accession>X1VCR5</accession>
<keyword evidence="2" id="KW-0687">Ribonucleoprotein</keyword>
<dbReference type="AlphaFoldDB" id="X1VCR5"/>
<protein>
    <recommendedName>
        <fullName evidence="4">30S ribosomal protein S26e</fullName>
    </recommendedName>
</protein>
<dbReference type="GO" id="GO:0003735">
    <property type="term" value="F:structural constituent of ribosome"/>
    <property type="evidence" value="ECO:0007669"/>
    <property type="project" value="InterPro"/>
</dbReference>
<dbReference type="Gene3D" id="3.30.1740.20">
    <property type="entry name" value="Ribosomal protein S26e"/>
    <property type="match status" value="1"/>
</dbReference>
<dbReference type="GO" id="GO:1990904">
    <property type="term" value="C:ribonucleoprotein complex"/>
    <property type="evidence" value="ECO:0007669"/>
    <property type="project" value="UniProtKB-KW"/>
</dbReference>
<evidence type="ECO:0000256" key="1">
    <source>
        <dbReference type="ARBA" id="ARBA00022980"/>
    </source>
</evidence>
<name>X1VCR5_9ZZZZ</name>
<keyword evidence="1" id="KW-0689">Ribosomal protein</keyword>
<dbReference type="GO" id="GO:0006412">
    <property type="term" value="P:translation"/>
    <property type="evidence" value="ECO:0007669"/>
    <property type="project" value="InterPro"/>
</dbReference>
<evidence type="ECO:0008006" key="4">
    <source>
        <dbReference type="Google" id="ProtNLM"/>
    </source>
</evidence>
<evidence type="ECO:0000313" key="3">
    <source>
        <dbReference type="EMBL" id="GAJ15117.1"/>
    </source>
</evidence>
<comment type="caution">
    <text evidence="3">The sequence shown here is derived from an EMBL/GenBank/DDBJ whole genome shotgun (WGS) entry which is preliminary data.</text>
</comment>